<evidence type="ECO:0000256" key="10">
    <source>
        <dbReference type="ARBA" id="ARBA00023136"/>
    </source>
</evidence>
<accession>A0A1K2HMX0</accession>
<evidence type="ECO:0000313" key="14">
    <source>
        <dbReference type="EMBL" id="SFZ77905.1"/>
    </source>
</evidence>
<dbReference type="InterPro" id="IPR047103">
    <property type="entry name" value="MalF_P2_sf"/>
</dbReference>
<feature type="transmembrane region" description="Helical" evidence="11">
    <location>
        <begin position="420"/>
        <end position="439"/>
    </location>
</feature>
<protein>
    <recommendedName>
        <fullName evidence="12">Maltose/maltodextrin transport system permease protein</fullName>
    </recommendedName>
</protein>
<keyword evidence="10 11" id="KW-0472">Membrane</keyword>
<evidence type="ECO:0000256" key="1">
    <source>
        <dbReference type="ARBA" id="ARBA00002264"/>
    </source>
</evidence>
<evidence type="ECO:0000259" key="13">
    <source>
        <dbReference type="PROSITE" id="PS50928"/>
    </source>
</evidence>
<dbReference type="Gene3D" id="1.20.58.370">
    <property type="entry name" value="MalF N-terminal region-like"/>
    <property type="match status" value="1"/>
</dbReference>
<feature type="transmembrane region" description="Helical" evidence="11">
    <location>
        <begin position="474"/>
        <end position="494"/>
    </location>
</feature>
<dbReference type="InterPro" id="IPR029345">
    <property type="entry name" value="MalF_P2"/>
</dbReference>
<comment type="function">
    <text evidence="1 12">Part of the ABC transporter complex MalEFGK involved in maltose/maltodextrin import. Probably responsible for the translocation of the substrate across the membrane.</text>
</comment>
<dbReference type="Gene3D" id="1.10.3720.10">
    <property type="entry name" value="MetI-like"/>
    <property type="match status" value="1"/>
</dbReference>
<dbReference type="Pfam" id="PF14785">
    <property type="entry name" value="MalF_P2"/>
    <property type="match status" value="1"/>
</dbReference>
<evidence type="ECO:0000256" key="4">
    <source>
        <dbReference type="ARBA" id="ARBA00022448"/>
    </source>
</evidence>
<keyword evidence="7 12" id="KW-0762">Sugar transport</keyword>
<dbReference type="InterPro" id="IPR000515">
    <property type="entry name" value="MetI-like"/>
</dbReference>
<dbReference type="PROSITE" id="PS50928">
    <property type="entry name" value="ABC_TM1"/>
    <property type="match status" value="1"/>
</dbReference>
<keyword evidence="9 11" id="KW-1133">Transmembrane helix</keyword>
<name>A0A1K2HMX0_9NEIS</name>
<dbReference type="InterPro" id="IPR035906">
    <property type="entry name" value="MetI-like_sf"/>
</dbReference>
<keyword evidence="15" id="KW-1185">Reference proteome</keyword>
<comment type="similarity">
    <text evidence="3 12">Belongs to the binding-protein-dependent transport system permease family. MalFG subfamily.</text>
</comment>
<dbReference type="PANTHER" id="PTHR47314:SF1">
    <property type="entry name" value="MALTOSE_MALTODEXTRIN TRANSPORT SYSTEM PERMEASE PROTEIN MALF"/>
    <property type="match status" value="1"/>
</dbReference>
<feature type="transmembrane region" description="Helical" evidence="11">
    <location>
        <begin position="61"/>
        <end position="85"/>
    </location>
</feature>
<evidence type="ECO:0000256" key="5">
    <source>
        <dbReference type="ARBA" id="ARBA00022475"/>
    </source>
</evidence>
<dbReference type="AlphaFoldDB" id="A0A1K2HMX0"/>
<dbReference type="OrthoDB" id="9785347at2"/>
<keyword evidence="8 11" id="KW-0812">Transmembrane</keyword>
<evidence type="ECO:0000256" key="7">
    <source>
        <dbReference type="ARBA" id="ARBA00022597"/>
    </source>
</evidence>
<dbReference type="SUPFAM" id="SSF160964">
    <property type="entry name" value="MalF N-terminal region-like"/>
    <property type="match status" value="1"/>
</dbReference>
<evidence type="ECO:0000256" key="9">
    <source>
        <dbReference type="ARBA" id="ARBA00022989"/>
    </source>
</evidence>
<evidence type="ECO:0000256" key="2">
    <source>
        <dbReference type="ARBA" id="ARBA00004429"/>
    </source>
</evidence>
<sequence length="507" mass="55336">MGRLFKKAAPAVLMSLVVLAGLYLSLQVYLSGQSLAAFCLVGLLGLAVYVYTSTKAYNYRYLFPGLIAVLLFVILPIAINFSIGFTNYSSKHLLSFERSTQYFLDQTYTVEGGSLAFTLHPDGAAYRIRLEAEDGKVFVTPALALQNKAVEVEALLPTPADAPLAEAADTRTLIQNLKALKLVTVKLPDGLSVSAAGLREFAPVRKQYLKQPDGSLLDQESGDVLRPDMEQGFYKNQAGEEMQPGFTTVIGFDHYVRIFSDRALSEPLVQIFIWTVLFAGLTVVFAFSVGVVLAVLMSWEALAGRAIYRVLLFIPYAVPGFISILVFKGLFNENSGEINLVLGQLFGLTPNWFTDPFLAKTMLLIVNTWLGFPYMMLLCMGLIKAIPSDLYEASAIAGAGPLTNFFKITLPLIAKPMTPLLISAFAFNFNNFVIVALLTGGRPDFLGTKIPAGTTDVLVSYTYRIAFEDSGQDFGLASALSTVIFLMVVLLSLVNMRISKTTANEQG</sequence>
<dbReference type="Gene3D" id="2.40.430.10">
    <property type="entry name" value="D-maltodextrin-binding protein, MBP"/>
    <property type="match status" value="1"/>
</dbReference>
<dbReference type="GO" id="GO:0042956">
    <property type="term" value="P:maltodextrin transmembrane transport"/>
    <property type="evidence" value="ECO:0007669"/>
    <property type="project" value="TreeGrafter"/>
</dbReference>
<dbReference type="Gene3D" id="3.10.650.10">
    <property type="entry name" value="MalF N-terminal region-like"/>
    <property type="match status" value="1"/>
</dbReference>
<dbReference type="Proteomes" id="UP000186513">
    <property type="component" value="Unassembled WGS sequence"/>
</dbReference>
<dbReference type="SUPFAM" id="SSF161098">
    <property type="entry name" value="MetI-like"/>
    <property type="match status" value="1"/>
</dbReference>
<feature type="transmembrane region" description="Helical" evidence="11">
    <location>
        <begin position="362"/>
        <end position="383"/>
    </location>
</feature>
<proteinExistence type="inferred from homology"/>
<gene>
    <name evidence="14" type="ORF">SAMN02745887_02685</name>
</gene>
<keyword evidence="4 11" id="KW-0813">Transport</keyword>
<evidence type="ECO:0000256" key="3">
    <source>
        <dbReference type="ARBA" id="ARBA00009047"/>
    </source>
</evidence>
<evidence type="ECO:0000256" key="11">
    <source>
        <dbReference type="RuleBase" id="RU363032"/>
    </source>
</evidence>
<dbReference type="Pfam" id="PF00528">
    <property type="entry name" value="BPD_transp_1"/>
    <property type="match status" value="1"/>
</dbReference>
<keyword evidence="6 12" id="KW-0997">Cell inner membrane</keyword>
<evidence type="ECO:0000256" key="12">
    <source>
        <dbReference type="RuleBase" id="RU367050"/>
    </source>
</evidence>
<dbReference type="GO" id="GO:1990060">
    <property type="term" value="C:maltose transport complex"/>
    <property type="evidence" value="ECO:0007669"/>
    <property type="project" value="TreeGrafter"/>
</dbReference>
<feature type="domain" description="ABC transmembrane type-1" evidence="13">
    <location>
        <begin position="272"/>
        <end position="495"/>
    </location>
</feature>
<dbReference type="STRING" id="1121279.SAMN02745887_02685"/>
<comment type="subcellular location">
    <subcellularLocation>
        <location evidence="2 12">Cell inner membrane</location>
        <topology evidence="2 12">Multi-pass membrane protein</topology>
    </subcellularLocation>
    <subcellularLocation>
        <location evidence="11">Cell membrane</location>
        <topology evidence="11">Multi-pass membrane protein</topology>
    </subcellularLocation>
</comment>
<comment type="subunit">
    <text evidence="12">The complex is composed of two ATP-binding proteins (MalK), two transmembrane proteins (MalG and MalF) and a solute-binding protein (MalE).</text>
</comment>
<feature type="transmembrane region" description="Helical" evidence="11">
    <location>
        <begin position="12"/>
        <end position="29"/>
    </location>
</feature>
<feature type="transmembrane region" description="Helical" evidence="11">
    <location>
        <begin position="35"/>
        <end position="52"/>
    </location>
</feature>
<dbReference type="EMBL" id="FPKR01000010">
    <property type="protein sequence ID" value="SFZ77905.1"/>
    <property type="molecule type" value="Genomic_DNA"/>
</dbReference>
<keyword evidence="5" id="KW-1003">Cell membrane</keyword>
<dbReference type="NCBIfam" id="NF008232">
    <property type="entry name" value="PRK10999.1"/>
    <property type="match status" value="1"/>
</dbReference>
<dbReference type="PANTHER" id="PTHR47314">
    <property type="entry name" value="MALTOSE/MALTODEXTRIN TRANSPORT SYSTEM PERMEASE PROTEIN MALF"/>
    <property type="match status" value="1"/>
</dbReference>
<organism evidence="14 15">
    <name type="scientific">Chitinimonas taiwanensis DSM 18899</name>
    <dbReference type="NCBI Taxonomy" id="1121279"/>
    <lineage>
        <taxon>Bacteria</taxon>
        <taxon>Pseudomonadati</taxon>
        <taxon>Pseudomonadota</taxon>
        <taxon>Betaproteobacteria</taxon>
        <taxon>Neisseriales</taxon>
        <taxon>Chitinibacteraceae</taxon>
        <taxon>Chitinimonas</taxon>
    </lineage>
</organism>
<reference evidence="14 15" key="1">
    <citation type="submission" date="2016-11" db="EMBL/GenBank/DDBJ databases">
        <authorList>
            <person name="Jaros S."/>
            <person name="Januszkiewicz K."/>
            <person name="Wedrychowicz H."/>
        </authorList>
    </citation>
    <scope>NUCLEOTIDE SEQUENCE [LARGE SCALE GENOMIC DNA]</scope>
    <source>
        <strain evidence="14 15">DSM 18899</strain>
    </source>
</reference>
<evidence type="ECO:0000256" key="6">
    <source>
        <dbReference type="ARBA" id="ARBA00022519"/>
    </source>
</evidence>
<dbReference type="InterPro" id="IPR035277">
    <property type="entry name" value="MalF_N"/>
</dbReference>
<dbReference type="GO" id="GO:0015423">
    <property type="term" value="F:ABC-type maltose transporter activity"/>
    <property type="evidence" value="ECO:0007669"/>
    <property type="project" value="TreeGrafter"/>
</dbReference>
<feature type="transmembrane region" description="Helical" evidence="11">
    <location>
        <begin position="306"/>
        <end position="327"/>
    </location>
</feature>
<feature type="transmembrane region" description="Helical" evidence="11">
    <location>
        <begin position="271"/>
        <end position="299"/>
    </location>
</feature>
<evidence type="ECO:0000256" key="8">
    <source>
        <dbReference type="ARBA" id="ARBA00022692"/>
    </source>
</evidence>
<dbReference type="CDD" id="cd06261">
    <property type="entry name" value="TM_PBP2"/>
    <property type="match status" value="1"/>
</dbReference>
<evidence type="ECO:0000313" key="15">
    <source>
        <dbReference type="Proteomes" id="UP000186513"/>
    </source>
</evidence>